<proteinExistence type="predicted"/>
<name>A0A9J7G665_CRIGR</name>
<evidence type="ECO:0000313" key="2">
    <source>
        <dbReference type="Proteomes" id="UP001108280"/>
    </source>
</evidence>
<accession>A0A9J7G665</accession>
<evidence type="ECO:0000256" key="1">
    <source>
        <dbReference type="SAM" id="MobiDB-lite"/>
    </source>
</evidence>
<protein>
    <submittedName>
        <fullName evidence="3">Uncharacterized protein LOC113836103</fullName>
    </submittedName>
</protein>
<dbReference type="AlphaFoldDB" id="A0A9J7G665"/>
<reference evidence="2" key="2">
    <citation type="journal article" date="2020" name="Biotechnol. Bioeng.">
        <title>Chromosome-scale scaffolds for the Chinese hamster reference genome assembly to facilitate the study of the CHO epigenome.</title>
        <authorList>
            <person name="Hilliard W."/>
            <person name="MacDonald M."/>
            <person name="Lee K.H."/>
        </authorList>
    </citation>
    <scope>NUCLEOTIDE SEQUENCE [LARGE SCALE GENOMIC DNA]</scope>
    <source>
        <strain evidence="2">17A/GY</strain>
    </source>
</reference>
<dbReference type="KEGG" id="cge:113836103"/>
<reference evidence="3" key="3">
    <citation type="submission" date="2025-08" db="UniProtKB">
        <authorList>
            <consortium name="RefSeq"/>
        </authorList>
    </citation>
    <scope>IDENTIFICATION</scope>
    <source>
        <strain evidence="3">17A/GY</strain>
        <tissue evidence="3">Liver</tissue>
    </source>
</reference>
<organism evidence="2 3">
    <name type="scientific">Cricetulus griseus</name>
    <name type="common">Chinese hamster</name>
    <name type="synonym">Cricetulus barabensis griseus</name>
    <dbReference type="NCBI Taxonomy" id="10029"/>
    <lineage>
        <taxon>Eukaryota</taxon>
        <taxon>Metazoa</taxon>
        <taxon>Chordata</taxon>
        <taxon>Craniata</taxon>
        <taxon>Vertebrata</taxon>
        <taxon>Euteleostomi</taxon>
        <taxon>Mammalia</taxon>
        <taxon>Eutheria</taxon>
        <taxon>Euarchontoglires</taxon>
        <taxon>Glires</taxon>
        <taxon>Rodentia</taxon>
        <taxon>Myomorpha</taxon>
        <taxon>Muroidea</taxon>
        <taxon>Cricetidae</taxon>
        <taxon>Cricetinae</taxon>
        <taxon>Cricetulus</taxon>
    </lineage>
</organism>
<feature type="compositionally biased region" description="Basic and acidic residues" evidence="1">
    <location>
        <begin position="208"/>
        <end position="217"/>
    </location>
</feature>
<evidence type="ECO:0000313" key="3">
    <source>
        <dbReference type="RefSeq" id="XP_027274835.1"/>
    </source>
</evidence>
<gene>
    <name evidence="3" type="primary">LOC113836103</name>
</gene>
<dbReference type="GeneID" id="113836103"/>
<sequence>MKRPSEEAAGRQPCTRELALTSCTLDMDSQTLGLERWLVTPNSWITSHSRESRACAYRSWSLSRVLGALCHRLPGTGLLRVWGHKGCGRRPGRAHRPRLRAGTLVQVHARGSRAPGAQRTQASERASGAGCWVCQPEGQRREAVLALAAVLRGHSAGWGTASCSRAARGRRKPSPEAGTESGTPLTARAGPAAAPLRQARPTFQRALSEARLRHPRDTPATSARPSRGAGLVTHAVGPQAACTGARRSPCLILAVRCRGRVSPHCRPTVGQSGSCPNWVCGPRLFRGKQVLESSLVGET</sequence>
<keyword evidence="2" id="KW-1185">Reference proteome</keyword>
<reference evidence="2" key="1">
    <citation type="journal article" date="2018" name="Biotechnol. Bioeng.">
        <title>A reference genome of the Chinese hamster based on a hybrid assembly strategy.</title>
        <authorList>
            <person name="Rupp O."/>
            <person name="MacDonald M.L."/>
            <person name="Li S."/>
            <person name="Dhiman H."/>
            <person name="Polson S."/>
            <person name="Griep S."/>
            <person name="Heffner K."/>
            <person name="Hernandez I."/>
            <person name="Brinkrolf K."/>
            <person name="Jadhav V."/>
            <person name="Samoudi M."/>
            <person name="Hao H."/>
            <person name="Kingham B."/>
            <person name="Goesmann A."/>
            <person name="Betenbaugh M.J."/>
            <person name="Lewis N.E."/>
            <person name="Borth N."/>
            <person name="Lee K.H."/>
        </authorList>
    </citation>
    <scope>NUCLEOTIDE SEQUENCE [LARGE SCALE GENOMIC DNA]</scope>
    <source>
        <strain evidence="2">17A/GY</strain>
    </source>
</reference>
<dbReference type="Proteomes" id="UP001108280">
    <property type="component" value="Chromosome 5"/>
</dbReference>
<dbReference type="RefSeq" id="XP_027274835.1">
    <property type="nucleotide sequence ID" value="XM_027419034.2"/>
</dbReference>
<feature type="region of interest" description="Disordered" evidence="1">
    <location>
        <begin position="160"/>
        <end position="230"/>
    </location>
</feature>